<dbReference type="SUPFAM" id="SSF55136">
    <property type="entry name" value="Probable bacterial effector-binding domain"/>
    <property type="match status" value="1"/>
</dbReference>
<gene>
    <name evidence="2" type="ORF">I7822_23785</name>
</gene>
<comment type="caution">
    <text evidence="2">The sequence shown here is derived from an EMBL/GenBank/DDBJ whole genome shotgun (WGS) entry which is preliminary data.</text>
</comment>
<feature type="domain" description="AraC effector-binding" evidence="1">
    <location>
        <begin position="6"/>
        <end position="160"/>
    </location>
</feature>
<sequence length="160" mass="18402">MAIIQNAFIQRKSFQLIGISAVTSNEAEMKNEGVIEGLWGKIYSSEFIQTIPNKINQSIFALYTNYESDETGTYTFVIGSEVVQDTKEALGMEKFEVPEAKYIVFTTRKGPVQEVVIEAWQEIWEWSKTNERAFLSDFEVYDERTIDPENSQVDIYISVK</sequence>
<dbReference type="PANTHER" id="PTHR36444:SF2">
    <property type="entry name" value="TRANSCRIPTIONAL REGULATOR PROTEIN YOBU-RELATED"/>
    <property type="match status" value="1"/>
</dbReference>
<evidence type="ECO:0000259" key="1">
    <source>
        <dbReference type="SMART" id="SM00871"/>
    </source>
</evidence>
<dbReference type="EMBL" id="JAGDEL010000025">
    <property type="protein sequence ID" value="MBO1514656.1"/>
    <property type="molecule type" value="Genomic_DNA"/>
</dbReference>
<dbReference type="Proteomes" id="UP000663981">
    <property type="component" value="Unassembled WGS sequence"/>
</dbReference>
<evidence type="ECO:0000313" key="3">
    <source>
        <dbReference type="Proteomes" id="UP000663981"/>
    </source>
</evidence>
<evidence type="ECO:0000313" key="2">
    <source>
        <dbReference type="EMBL" id="MBO1514656.1"/>
    </source>
</evidence>
<proteinExistence type="predicted"/>
<keyword evidence="3" id="KW-1185">Reference proteome</keyword>
<dbReference type="PANTHER" id="PTHR36444">
    <property type="entry name" value="TRANSCRIPTIONAL REGULATOR PROTEIN YOBU-RELATED"/>
    <property type="match status" value="1"/>
</dbReference>
<dbReference type="InterPro" id="IPR053182">
    <property type="entry name" value="YobU-like_regulator"/>
</dbReference>
<dbReference type="InterPro" id="IPR010499">
    <property type="entry name" value="AraC_E-bd"/>
</dbReference>
<accession>A0ABS3N8N8</accession>
<dbReference type="RefSeq" id="WP_207981561.1">
    <property type="nucleotide sequence ID" value="NZ_JAGDEL010000025.1"/>
</dbReference>
<protein>
    <submittedName>
        <fullName evidence="2">AraC family transcriptional regulator</fullName>
    </submittedName>
</protein>
<dbReference type="SMART" id="SM00871">
    <property type="entry name" value="AraC_E_bind"/>
    <property type="match status" value="1"/>
</dbReference>
<organism evidence="2 3">
    <name type="scientific">Metabacillus bambusae</name>
    <dbReference type="NCBI Taxonomy" id="2795218"/>
    <lineage>
        <taxon>Bacteria</taxon>
        <taxon>Bacillati</taxon>
        <taxon>Bacillota</taxon>
        <taxon>Bacilli</taxon>
        <taxon>Bacillales</taxon>
        <taxon>Bacillaceae</taxon>
        <taxon>Metabacillus</taxon>
    </lineage>
</organism>
<reference evidence="2 3" key="1">
    <citation type="submission" date="2021-03" db="EMBL/GenBank/DDBJ databases">
        <title>Whole genome sequence of Metabacillus bambusae BG109.</title>
        <authorList>
            <person name="Jeong J.W."/>
        </authorList>
    </citation>
    <scope>NUCLEOTIDE SEQUENCE [LARGE SCALE GENOMIC DNA]</scope>
    <source>
        <strain evidence="2 3">BG109</strain>
    </source>
</reference>
<dbReference type="InterPro" id="IPR011256">
    <property type="entry name" value="Reg_factor_effector_dom_sf"/>
</dbReference>
<dbReference type="InterPro" id="IPR029441">
    <property type="entry name" value="Cass2"/>
</dbReference>
<name>A0ABS3N8N8_9BACI</name>
<dbReference type="Pfam" id="PF14526">
    <property type="entry name" value="Cass2"/>
    <property type="match status" value="1"/>
</dbReference>
<dbReference type="Gene3D" id="3.20.80.10">
    <property type="entry name" value="Regulatory factor, effector binding domain"/>
    <property type="match status" value="1"/>
</dbReference>